<dbReference type="RefSeq" id="WP_290320578.1">
    <property type="nucleotide sequence ID" value="NZ_JAUFPN010000256.1"/>
</dbReference>
<dbReference type="InterPro" id="IPR052702">
    <property type="entry name" value="MscS-like_channel"/>
</dbReference>
<name>A0ABT8AG11_9PROT</name>
<dbReference type="PANTHER" id="PTHR30347:SF1">
    <property type="entry name" value="MECHANOSENSITIVE CHANNEL MSCK"/>
    <property type="match status" value="1"/>
</dbReference>
<dbReference type="InterPro" id="IPR012337">
    <property type="entry name" value="RNaseH-like_sf"/>
</dbReference>
<dbReference type="Pfam" id="PF13565">
    <property type="entry name" value="HTH_32"/>
    <property type="match status" value="1"/>
</dbReference>
<dbReference type="InterPro" id="IPR009057">
    <property type="entry name" value="Homeodomain-like_sf"/>
</dbReference>
<dbReference type="Proteomes" id="UP001529369">
    <property type="component" value="Unassembled WGS sequence"/>
</dbReference>
<evidence type="ECO:0000259" key="1">
    <source>
        <dbReference type="Pfam" id="PF13358"/>
    </source>
</evidence>
<dbReference type="EMBL" id="JAUFPN010000256">
    <property type="protein sequence ID" value="MDN3568468.1"/>
    <property type="molecule type" value="Genomic_DNA"/>
</dbReference>
<protein>
    <submittedName>
        <fullName evidence="2">IS630 family transposase</fullName>
    </submittedName>
</protein>
<accession>A0ABT8AG11</accession>
<feature type="domain" description="Tc1-like transposase DDE" evidence="1">
    <location>
        <begin position="173"/>
        <end position="318"/>
    </location>
</feature>
<proteinExistence type="predicted"/>
<gene>
    <name evidence="2" type="ORF">QWZ14_29170</name>
</gene>
<dbReference type="SUPFAM" id="SSF46689">
    <property type="entry name" value="Homeodomain-like"/>
    <property type="match status" value="1"/>
</dbReference>
<dbReference type="InterPro" id="IPR047655">
    <property type="entry name" value="Transpos_IS630-like"/>
</dbReference>
<evidence type="ECO:0000313" key="2">
    <source>
        <dbReference type="EMBL" id="MDN3568468.1"/>
    </source>
</evidence>
<keyword evidence="3" id="KW-1185">Reference proteome</keyword>
<reference evidence="3" key="1">
    <citation type="journal article" date="2019" name="Int. J. Syst. Evol. Microbiol.">
        <title>The Global Catalogue of Microorganisms (GCM) 10K type strain sequencing project: providing services to taxonomists for standard genome sequencing and annotation.</title>
        <authorList>
            <consortium name="The Broad Institute Genomics Platform"/>
            <consortium name="The Broad Institute Genome Sequencing Center for Infectious Disease"/>
            <person name="Wu L."/>
            <person name="Ma J."/>
        </authorList>
    </citation>
    <scope>NUCLEOTIDE SEQUENCE [LARGE SCALE GENOMIC DNA]</scope>
    <source>
        <strain evidence="3">CECT 7131</strain>
    </source>
</reference>
<sequence>MAAPKAVRIELSESERAELQARLRRRKVARGDAQRAEIVLLAAAGLSNLAITERLGVARMTVATWRGRFAERRLDGLLDEPRPGAPRTVTDEKVSEVVTATLETLPSGRTHWSSRGMAKASGLAPSTVQRIWKAFSLQPHRSETFKLSTDPLFVEKVRDIVGLYLSPPERALVLCVDEKSQIQALDRTQPLLPLRPGQVERHTHDYKRHGTTSLFAALDVKAGTIIGSCMPRHRAAEFRRFLDTVEARVPKELDVHVVMDNASSHKTRLIRNWFAKRPHWHEHYTPTSASWINQVERFFALLTDDQIRRSAHRSTAELETAIKAYIDAHNAEPKPFRWTKSADDILAAVQRFCQRTTEVQSNCLGTSESGH</sequence>
<dbReference type="InterPro" id="IPR038717">
    <property type="entry name" value="Tc1-like_DDE_dom"/>
</dbReference>
<evidence type="ECO:0000313" key="3">
    <source>
        <dbReference type="Proteomes" id="UP001529369"/>
    </source>
</evidence>
<comment type="caution">
    <text evidence="2">The sequence shown here is derived from an EMBL/GenBank/DDBJ whole genome shotgun (WGS) entry which is preliminary data.</text>
</comment>
<dbReference type="InterPro" id="IPR036397">
    <property type="entry name" value="RNaseH_sf"/>
</dbReference>
<dbReference type="SUPFAM" id="SSF53098">
    <property type="entry name" value="Ribonuclease H-like"/>
    <property type="match status" value="1"/>
</dbReference>
<feature type="non-terminal residue" evidence="2">
    <location>
        <position position="371"/>
    </location>
</feature>
<dbReference type="Pfam" id="PF13358">
    <property type="entry name" value="DDE_3"/>
    <property type="match status" value="1"/>
</dbReference>
<organism evidence="2 3">
    <name type="scientific">Paeniroseomonas aquatica</name>
    <dbReference type="NCBI Taxonomy" id="373043"/>
    <lineage>
        <taxon>Bacteria</taxon>
        <taxon>Pseudomonadati</taxon>
        <taxon>Pseudomonadota</taxon>
        <taxon>Alphaproteobacteria</taxon>
        <taxon>Acetobacterales</taxon>
        <taxon>Acetobacteraceae</taxon>
        <taxon>Paeniroseomonas</taxon>
    </lineage>
</organism>
<dbReference type="Gene3D" id="3.30.420.10">
    <property type="entry name" value="Ribonuclease H-like superfamily/Ribonuclease H"/>
    <property type="match status" value="1"/>
</dbReference>
<dbReference type="PANTHER" id="PTHR30347">
    <property type="entry name" value="POTASSIUM CHANNEL RELATED"/>
    <property type="match status" value="1"/>
</dbReference>
<dbReference type="NCBIfam" id="NF033545">
    <property type="entry name" value="transpos_IS630"/>
    <property type="match status" value="1"/>
</dbReference>